<dbReference type="RefSeq" id="WP_136545943.1">
    <property type="nucleotide sequence ID" value="NZ_CP031093.1"/>
</dbReference>
<dbReference type="PANTHER" id="PTHR45128:SF2">
    <property type="entry name" value="METHYLTRANSFERASE DOMAIN-CONTAINING PROTEIN"/>
    <property type="match status" value="1"/>
</dbReference>
<feature type="domain" description="S-adenosylmethionine-dependent methyltransferase Rv2258c-like winged HTH" evidence="2">
    <location>
        <begin position="29"/>
        <end position="97"/>
    </location>
</feature>
<gene>
    <name evidence="3" type="ORF">soil367_00695</name>
</gene>
<evidence type="ECO:0000259" key="2">
    <source>
        <dbReference type="Pfam" id="PF21320"/>
    </source>
</evidence>
<dbReference type="OrthoDB" id="9801363at2"/>
<dbReference type="SUPFAM" id="SSF46785">
    <property type="entry name" value="Winged helix' DNA-binding domain"/>
    <property type="match status" value="1"/>
</dbReference>
<dbReference type="Proteomes" id="UP000298049">
    <property type="component" value="Chromosome"/>
</dbReference>
<reference evidence="3 4" key="1">
    <citation type="submission" date="2018-07" db="EMBL/GenBank/DDBJ databases">
        <title>Marsedoiliclastica nanhaica gen. nov. sp. nov., a novel marine hydrocarbonoclastic bacterium isolated from an in-situ enriched hydrocarbon-degrading consortium in deep-sea sediment.</title>
        <authorList>
            <person name="Dong C."/>
            <person name="Ma T."/>
            <person name="Liu R."/>
            <person name="Shao Z."/>
        </authorList>
    </citation>
    <scope>NUCLEOTIDE SEQUENCE [LARGE SCALE GENOMIC DNA]</scope>
    <source>
        <strain evidence="4">soil36-7</strain>
    </source>
</reference>
<dbReference type="InterPro" id="IPR029063">
    <property type="entry name" value="SAM-dependent_MTases_sf"/>
</dbReference>
<dbReference type="InterPro" id="IPR053173">
    <property type="entry name" value="SAM-binding_MTase"/>
</dbReference>
<dbReference type="InterPro" id="IPR048711">
    <property type="entry name" value="WHD_Rv2258c"/>
</dbReference>
<dbReference type="SUPFAM" id="SSF53335">
    <property type="entry name" value="S-adenosyl-L-methionine-dependent methyltransferases"/>
    <property type="match status" value="1"/>
</dbReference>
<evidence type="ECO:0000313" key="4">
    <source>
        <dbReference type="Proteomes" id="UP000298049"/>
    </source>
</evidence>
<dbReference type="Pfam" id="PF13847">
    <property type="entry name" value="Methyltransf_31"/>
    <property type="match status" value="1"/>
</dbReference>
<proteinExistence type="predicted"/>
<dbReference type="PANTHER" id="PTHR45128">
    <property type="entry name" value="METHYLTRANSFERASE TYPE 11"/>
    <property type="match status" value="1"/>
</dbReference>
<dbReference type="AlphaFoldDB" id="A0A4P7XCL5"/>
<accession>A0A4P7XCL5</accession>
<keyword evidence="3" id="KW-0489">Methyltransferase</keyword>
<dbReference type="Gene3D" id="1.10.10.10">
    <property type="entry name" value="Winged helix-like DNA-binding domain superfamily/Winged helix DNA-binding domain"/>
    <property type="match status" value="1"/>
</dbReference>
<dbReference type="CDD" id="cd02440">
    <property type="entry name" value="AdoMet_MTases"/>
    <property type="match status" value="1"/>
</dbReference>
<name>A0A4P7XCL5_9ALTE</name>
<keyword evidence="4" id="KW-1185">Reference proteome</keyword>
<keyword evidence="3" id="KW-0808">Transferase</keyword>
<dbReference type="KEGG" id="hmi:soil367_00695"/>
<dbReference type="EMBL" id="CP031093">
    <property type="protein sequence ID" value="QCF24589.1"/>
    <property type="molecule type" value="Genomic_DNA"/>
</dbReference>
<dbReference type="InterPro" id="IPR036388">
    <property type="entry name" value="WH-like_DNA-bd_sf"/>
</dbReference>
<organism evidence="3 4">
    <name type="scientific">Hydrocarboniclastica marina</name>
    <dbReference type="NCBI Taxonomy" id="2259620"/>
    <lineage>
        <taxon>Bacteria</taxon>
        <taxon>Pseudomonadati</taxon>
        <taxon>Pseudomonadota</taxon>
        <taxon>Gammaproteobacteria</taxon>
        <taxon>Alteromonadales</taxon>
        <taxon>Alteromonadaceae</taxon>
        <taxon>Hydrocarboniclastica</taxon>
    </lineage>
</organism>
<dbReference type="Gene3D" id="3.40.50.150">
    <property type="entry name" value="Vaccinia Virus protein VP39"/>
    <property type="match status" value="1"/>
</dbReference>
<protein>
    <submittedName>
        <fullName evidence="3">Class I SAM-dependent methyltransferase</fullName>
    </submittedName>
</protein>
<dbReference type="InterPro" id="IPR025714">
    <property type="entry name" value="Methyltranfer_dom"/>
</dbReference>
<evidence type="ECO:0000313" key="3">
    <source>
        <dbReference type="EMBL" id="QCF24589.1"/>
    </source>
</evidence>
<dbReference type="GO" id="GO:0032259">
    <property type="term" value="P:methylation"/>
    <property type="evidence" value="ECO:0007669"/>
    <property type="project" value="UniProtKB-KW"/>
</dbReference>
<dbReference type="GO" id="GO:0008168">
    <property type="term" value="F:methyltransferase activity"/>
    <property type="evidence" value="ECO:0007669"/>
    <property type="project" value="UniProtKB-KW"/>
</dbReference>
<dbReference type="Pfam" id="PF21320">
    <property type="entry name" value="WHD_Rv2258c"/>
    <property type="match status" value="1"/>
</dbReference>
<evidence type="ECO:0000259" key="1">
    <source>
        <dbReference type="Pfam" id="PF13847"/>
    </source>
</evidence>
<feature type="domain" description="Methyltransferase" evidence="1">
    <location>
        <begin position="175"/>
        <end position="292"/>
    </location>
</feature>
<sequence length="357" mass="38949">MEATQIFDESKLNAFVGQVLGDLGGAYSAALVKIGDRLGLYRELQSGGPATSAELAERTGYSERYLREWLAHHAASNYLAYDEATRRFRLPPEQAMVFADEESPVYMIGGFENAFSTFENEPKVSEGFRSGQGVAWGDQAHCMFCAVAKFFRPGYNHNLVQSWLPALDGVVEKLERGARVADIGCGHGHSTLLMAAAFPNSTFIGYDFHGDSIDAANDHREEQGLDPNRVRFEQATAADFAGGDFDLVTCFDALHDMGDPVGTAAHVYKQLKPDGTWMVVEPMAADELSDNFNPVGRLFYAASTTICVPTALAQKTGLALGAQAGERKLTEVIKEGGFSRVRRAAETPFNIVLEARR</sequence>
<dbReference type="InterPro" id="IPR036390">
    <property type="entry name" value="WH_DNA-bd_sf"/>
</dbReference>